<feature type="region of interest" description="Disordered" evidence="1">
    <location>
        <begin position="1"/>
        <end position="91"/>
    </location>
</feature>
<evidence type="ECO:0000313" key="3">
    <source>
        <dbReference type="EMBL" id="KAJ6826162.1"/>
    </source>
</evidence>
<name>A0AAX6GC67_IRIPA</name>
<dbReference type="Proteomes" id="UP001140949">
    <property type="component" value="Unassembled WGS sequence"/>
</dbReference>
<dbReference type="EMBL" id="JANAVB010040217">
    <property type="protein sequence ID" value="KAJ6798910.1"/>
    <property type="molecule type" value="Genomic_DNA"/>
</dbReference>
<feature type="compositionally biased region" description="Basic residues" evidence="1">
    <location>
        <begin position="1"/>
        <end position="18"/>
    </location>
</feature>
<gene>
    <name evidence="2" type="ORF">M6B38_212605</name>
    <name evidence="3" type="ORF">M6B38_373705</name>
</gene>
<reference evidence="3" key="2">
    <citation type="submission" date="2023-04" db="EMBL/GenBank/DDBJ databases">
        <authorList>
            <person name="Bruccoleri R.E."/>
            <person name="Oakeley E.J."/>
            <person name="Faust A.-M."/>
            <person name="Dessus-Babus S."/>
            <person name="Altorfer M."/>
            <person name="Burckhardt D."/>
            <person name="Oertli M."/>
            <person name="Naumann U."/>
            <person name="Petersen F."/>
            <person name="Wong J."/>
        </authorList>
    </citation>
    <scope>NUCLEOTIDE SEQUENCE</scope>
    <source>
        <strain evidence="3">GSM-AAB239-AS_SAM_17_03QT</strain>
        <tissue evidence="3">Leaf</tissue>
    </source>
</reference>
<accession>A0AAX6GC67</accession>
<evidence type="ECO:0000313" key="2">
    <source>
        <dbReference type="EMBL" id="KAJ6798910.1"/>
    </source>
</evidence>
<evidence type="ECO:0000313" key="4">
    <source>
        <dbReference type="Proteomes" id="UP001140949"/>
    </source>
</evidence>
<sequence>MPLRRDRRIPHAPASRRLRSGESPSREPSPGRLRLWGAAFRDDASAVRRASPPGRATGTHSARPLTPHPASQYPRLSTAVRSSAQRHPRSPFFPALHRVSQSMRLAVASLALGDSGVFAGQKLEAS</sequence>
<protein>
    <submittedName>
        <fullName evidence="3">Pollen-specific leucine-rich repeat extensin-like protein 4</fullName>
    </submittedName>
</protein>
<dbReference type="EMBL" id="JANAVB010021053">
    <property type="protein sequence ID" value="KAJ6826162.1"/>
    <property type="molecule type" value="Genomic_DNA"/>
</dbReference>
<dbReference type="AlphaFoldDB" id="A0AAX6GC67"/>
<keyword evidence="4" id="KW-1185">Reference proteome</keyword>
<proteinExistence type="predicted"/>
<reference evidence="3" key="1">
    <citation type="journal article" date="2023" name="GigaByte">
        <title>Genome assembly of the bearded iris, Iris pallida Lam.</title>
        <authorList>
            <person name="Bruccoleri R.E."/>
            <person name="Oakeley E.J."/>
            <person name="Faust A.M.E."/>
            <person name="Altorfer M."/>
            <person name="Dessus-Babus S."/>
            <person name="Burckhardt D."/>
            <person name="Oertli M."/>
            <person name="Naumann U."/>
            <person name="Petersen F."/>
            <person name="Wong J."/>
        </authorList>
    </citation>
    <scope>NUCLEOTIDE SEQUENCE</scope>
    <source>
        <strain evidence="3">GSM-AAB239-AS_SAM_17_03QT</strain>
    </source>
</reference>
<organism evidence="3 4">
    <name type="scientific">Iris pallida</name>
    <name type="common">Sweet iris</name>
    <dbReference type="NCBI Taxonomy" id="29817"/>
    <lineage>
        <taxon>Eukaryota</taxon>
        <taxon>Viridiplantae</taxon>
        <taxon>Streptophyta</taxon>
        <taxon>Embryophyta</taxon>
        <taxon>Tracheophyta</taxon>
        <taxon>Spermatophyta</taxon>
        <taxon>Magnoliopsida</taxon>
        <taxon>Liliopsida</taxon>
        <taxon>Asparagales</taxon>
        <taxon>Iridaceae</taxon>
        <taxon>Iridoideae</taxon>
        <taxon>Irideae</taxon>
        <taxon>Iris</taxon>
    </lineage>
</organism>
<evidence type="ECO:0000256" key="1">
    <source>
        <dbReference type="SAM" id="MobiDB-lite"/>
    </source>
</evidence>
<comment type="caution">
    <text evidence="3">The sequence shown here is derived from an EMBL/GenBank/DDBJ whole genome shotgun (WGS) entry which is preliminary data.</text>
</comment>
<feature type="compositionally biased region" description="Low complexity" evidence="1">
    <location>
        <begin position="21"/>
        <end position="35"/>
    </location>
</feature>